<protein>
    <submittedName>
        <fullName evidence="2">Uncharacterized protein</fullName>
    </submittedName>
</protein>
<name>A0A495JWK0_9ACTN</name>
<accession>A0A495JWK0</accession>
<dbReference type="EMBL" id="RBKT01000001">
    <property type="protein sequence ID" value="RKR92549.1"/>
    <property type="molecule type" value="Genomic_DNA"/>
</dbReference>
<feature type="region of interest" description="Disordered" evidence="1">
    <location>
        <begin position="1"/>
        <end position="65"/>
    </location>
</feature>
<feature type="compositionally biased region" description="Basic and acidic residues" evidence="1">
    <location>
        <begin position="1"/>
        <end position="13"/>
    </location>
</feature>
<evidence type="ECO:0000313" key="2">
    <source>
        <dbReference type="EMBL" id="RKR92549.1"/>
    </source>
</evidence>
<keyword evidence="3" id="KW-1185">Reference proteome</keyword>
<dbReference type="RefSeq" id="WP_121160523.1">
    <property type="nucleotide sequence ID" value="NZ_RBKT01000001.1"/>
</dbReference>
<dbReference type="Proteomes" id="UP000277671">
    <property type="component" value="Unassembled WGS sequence"/>
</dbReference>
<evidence type="ECO:0000313" key="3">
    <source>
        <dbReference type="Proteomes" id="UP000277671"/>
    </source>
</evidence>
<dbReference type="AlphaFoldDB" id="A0A495JWK0"/>
<comment type="caution">
    <text evidence="2">The sequence shown here is derived from an EMBL/GenBank/DDBJ whole genome shotgun (WGS) entry which is preliminary data.</text>
</comment>
<feature type="compositionally biased region" description="Basic and acidic residues" evidence="1">
    <location>
        <begin position="28"/>
        <end position="49"/>
    </location>
</feature>
<reference evidence="2 3" key="1">
    <citation type="submission" date="2018-10" db="EMBL/GenBank/DDBJ databases">
        <title>Sequencing the genomes of 1000 actinobacteria strains.</title>
        <authorList>
            <person name="Klenk H.-P."/>
        </authorList>
    </citation>
    <scope>NUCLEOTIDE SEQUENCE [LARGE SCALE GENOMIC DNA]</scope>
    <source>
        <strain evidence="2 3">DSM 45175</strain>
    </source>
</reference>
<proteinExistence type="predicted"/>
<sequence length="65" mass="7276">MSQPEEIREKSPKTDAVLHPPTANPDRTQLRDERDRPDRTGSDQEGPDRGEDEPAGTPPTSRKEP</sequence>
<organism evidence="2 3">
    <name type="scientific">Micromonospora pisi</name>
    <dbReference type="NCBI Taxonomy" id="589240"/>
    <lineage>
        <taxon>Bacteria</taxon>
        <taxon>Bacillati</taxon>
        <taxon>Actinomycetota</taxon>
        <taxon>Actinomycetes</taxon>
        <taxon>Micromonosporales</taxon>
        <taxon>Micromonosporaceae</taxon>
        <taxon>Micromonospora</taxon>
    </lineage>
</organism>
<gene>
    <name evidence="2" type="ORF">BDK92_6990</name>
</gene>
<evidence type="ECO:0000256" key="1">
    <source>
        <dbReference type="SAM" id="MobiDB-lite"/>
    </source>
</evidence>